<dbReference type="EMBL" id="FOBV01000007">
    <property type="protein sequence ID" value="SEM83492.1"/>
    <property type="molecule type" value="Genomic_DNA"/>
</dbReference>
<keyword evidence="1" id="KW-0732">Signal</keyword>
<gene>
    <name evidence="2" type="ORF">SAMN05421856_10780</name>
</gene>
<organism evidence="2 3">
    <name type="scientific">Chryseobacterium taichungense</name>
    <dbReference type="NCBI Taxonomy" id="295069"/>
    <lineage>
        <taxon>Bacteria</taxon>
        <taxon>Pseudomonadati</taxon>
        <taxon>Bacteroidota</taxon>
        <taxon>Flavobacteriia</taxon>
        <taxon>Flavobacteriales</taxon>
        <taxon>Weeksellaceae</taxon>
        <taxon>Chryseobacterium group</taxon>
        <taxon>Chryseobacterium</taxon>
    </lineage>
</organism>
<dbReference type="STRING" id="295069.SAMN05421856_10780"/>
<keyword evidence="3" id="KW-1185">Reference proteome</keyword>
<evidence type="ECO:0000256" key="1">
    <source>
        <dbReference type="SAM" id="SignalP"/>
    </source>
</evidence>
<protein>
    <recommendedName>
        <fullName evidence="4">Outer membrane protein beta-barrel domain-containing protein</fullName>
    </recommendedName>
</protein>
<evidence type="ECO:0008006" key="4">
    <source>
        <dbReference type="Google" id="ProtNLM"/>
    </source>
</evidence>
<feature type="signal peptide" evidence="1">
    <location>
        <begin position="1"/>
        <end position="19"/>
    </location>
</feature>
<reference evidence="3" key="1">
    <citation type="submission" date="2016-10" db="EMBL/GenBank/DDBJ databases">
        <authorList>
            <person name="Varghese N."/>
            <person name="Submissions S."/>
        </authorList>
    </citation>
    <scope>NUCLEOTIDE SEQUENCE [LARGE SCALE GENOMIC DNA]</scope>
    <source>
        <strain evidence="3">DSM 17453</strain>
    </source>
</reference>
<evidence type="ECO:0000313" key="2">
    <source>
        <dbReference type="EMBL" id="SEM83492.1"/>
    </source>
</evidence>
<proteinExistence type="predicted"/>
<dbReference type="AlphaFoldDB" id="A0A1H8BL29"/>
<dbReference type="OrthoDB" id="1466811at2"/>
<feature type="chain" id="PRO_5011731966" description="Outer membrane protein beta-barrel domain-containing protein" evidence="1">
    <location>
        <begin position="20"/>
        <end position="364"/>
    </location>
</feature>
<dbReference type="RefSeq" id="WP_090000805.1">
    <property type="nucleotide sequence ID" value="NZ_FOBV01000007.1"/>
</dbReference>
<accession>A0A1H8BL29</accession>
<dbReference type="Proteomes" id="UP000199450">
    <property type="component" value="Unassembled WGS sequence"/>
</dbReference>
<name>A0A1H8BL29_9FLAO</name>
<evidence type="ECO:0000313" key="3">
    <source>
        <dbReference type="Proteomes" id="UP000199450"/>
    </source>
</evidence>
<sequence>MKTKIALVSAFMAFSYSFAQETPNMNASMKNYSKMIDSIVVSEKIKMNKELDGVDHDFKQNKITSDEKQKLRADIASKYEETINEKIDAHKTEFEEFTRQAVKDAVLKPLDSLHKDKNQIVFGLGGVSIRMDEDKNKPADYLRTWQYVVALVGTSYTTKNEPFAFLNNNSEFKNTVFNSAMYMVRYEGQLGSFTSPFFYRLGLGYRWDQSKAKYGKTFTQENLTLDTKEFTKGNLKDTHINNHYLFIPVDFKFVLNPKYIEHNGTKYLNNRVSQFSIVAGVYGGVRIASNIYNRYSNDYSKKIVERESINHGVNDIIFGGKLGIGYAGFNVYVQKDFTPTFNNNANLRSKYGLQIGIELLNASF</sequence>